<dbReference type="AlphaFoldDB" id="R0CL85"/>
<evidence type="ECO:0000313" key="1">
    <source>
        <dbReference type="EMBL" id="ENZ77481.1"/>
    </source>
</evidence>
<dbReference type="RefSeq" id="WP_004630955.1">
    <property type="nucleotide sequence ID" value="NZ_APMQ01000006.1"/>
</dbReference>
<accession>R0CL85</accession>
<dbReference type="Proteomes" id="UP000013280">
    <property type="component" value="Unassembled WGS sequence"/>
</dbReference>
<sequence length="102" mass="10329">MMATEFVKAMQVASVVPGVLQSNGTQPSTVNLIAVDGTGFAAAITVDLADALAQYAVGTPMWLRLDDTQPVMTIPPLGGAASENTAAVITATVENVDAPAAQ</sequence>
<organism evidence="1 2">
    <name type="scientific">Ralstonia pickettii OR214</name>
    <dbReference type="NCBI Taxonomy" id="1264675"/>
    <lineage>
        <taxon>Bacteria</taxon>
        <taxon>Pseudomonadati</taxon>
        <taxon>Pseudomonadota</taxon>
        <taxon>Betaproteobacteria</taxon>
        <taxon>Burkholderiales</taxon>
        <taxon>Burkholderiaceae</taxon>
        <taxon>Ralstonia</taxon>
    </lineage>
</organism>
<evidence type="ECO:0000313" key="2">
    <source>
        <dbReference type="Proteomes" id="UP000013280"/>
    </source>
</evidence>
<reference evidence="1 2" key="1">
    <citation type="journal article" date="2013" name="Genome Announc.">
        <title>Draft Genome Sequence for Ralstonia sp. Strain OR214, a Bacterium with Potential for Bioremediation.</title>
        <authorList>
            <person name="Utturkar S.M."/>
            <person name="Bollmann A."/>
            <person name="Brzoska R.M."/>
            <person name="Klingeman D.M."/>
            <person name="Epstein S.E."/>
            <person name="Palumbo A.V."/>
            <person name="Brown S.D."/>
        </authorList>
    </citation>
    <scope>NUCLEOTIDE SEQUENCE [LARGE SCALE GENOMIC DNA]</scope>
    <source>
        <strain evidence="1 2">OR214</strain>
    </source>
</reference>
<dbReference type="EMBL" id="APMQ01000006">
    <property type="protein sequence ID" value="ENZ77481.1"/>
    <property type="molecule type" value="Genomic_DNA"/>
</dbReference>
<proteinExistence type="predicted"/>
<protein>
    <submittedName>
        <fullName evidence="1">Uncharacterized protein</fullName>
    </submittedName>
</protein>
<dbReference type="PATRIC" id="fig|1264675.3.peg.2413"/>
<comment type="caution">
    <text evidence="1">The sequence shown here is derived from an EMBL/GenBank/DDBJ whole genome shotgun (WGS) entry which is preliminary data.</text>
</comment>
<name>R0CL85_RALPI</name>
<gene>
    <name evidence="1" type="ORF">OR214_02482</name>
</gene>